<feature type="region of interest" description="Disordered" evidence="1">
    <location>
        <begin position="27"/>
        <end position="134"/>
    </location>
</feature>
<accession>A0AAD8QJT3</accession>
<protein>
    <recommendedName>
        <fullName evidence="2">Reverse transcriptase Ty1/copia-type domain-containing protein</fullName>
    </recommendedName>
</protein>
<feature type="compositionally biased region" description="Low complexity" evidence="1">
    <location>
        <begin position="89"/>
        <end position="129"/>
    </location>
</feature>
<dbReference type="EMBL" id="JAUUTY010000007">
    <property type="protein sequence ID" value="KAK1603712.1"/>
    <property type="molecule type" value="Genomic_DNA"/>
</dbReference>
<keyword evidence="4" id="KW-1185">Reference proteome</keyword>
<gene>
    <name evidence="3" type="ORF">QYE76_027385</name>
</gene>
<dbReference type="InterPro" id="IPR013103">
    <property type="entry name" value="RVT_2"/>
</dbReference>
<evidence type="ECO:0000259" key="2">
    <source>
        <dbReference type="Pfam" id="PF07727"/>
    </source>
</evidence>
<evidence type="ECO:0000256" key="1">
    <source>
        <dbReference type="SAM" id="MobiDB-lite"/>
    </source>
</evidence>
<feature type="domain" description="Reverse transcriptase Ty1/copia-type" evidence="2">
    <location>
        <begin position="191"/>
        <end position="278"/>
    </location>
</feature>
<sequence length="278" mass="29835">MDTGATDHITNDLNRLHIRERYNGNEQVHVGNGAGSQPTSSGAGAHGDYVDHAMGQAGDATGHADETFGPHGSSAGKDSGSVTDPEPTLPMTSATTASSSGSASTDSASSLDSSPAASSAAPAGQPSSTNGHPMVTRLRDQTWKARKHTDGTVNYLAARADPTEPVYVAAALQQPRWKEAMDAEFSALQQNHMWRLVPFQRGLNIIDSRWVFKIKHRPDGSIDCYKARLVAKGFKQRHGIDYADTYSPVVKPTTIRVILSLAVTQGWHMRQLDVDNAF</sequence>
<organism evidence="3 4">
    <name type="scientific">Lolium multiflorum</name>
    <name type="common">Italian ryegrass</name>
    <name type="synonym">Lolium perenne subsp. multiflorum</name>
    <dbReference type="NCBI Taxonomy" id="4521"/>
    <lineage>
        <taxon>Eukaryota</taxon>
        <taxon>Viridiplantae</taxon>
        <taxon>Streptophyta</taxon>
        <taxon>Embryophyta</taxon>
        <taxon>Tracheophyta</taxon>
        <taxon>Spermatophyta</taxon>
        <taxon>Magnoliopsida</taxon>
        <taxon>Liliopsida</taxon>
        <taxon>Poales</taxon>
        <taxon>Poaceae</taxon>
        <taxon>BOP clade</taxon>
        <taxon>Pooideae</taxon>
        <taxon>Poodae</taxon>
        <taxon>Poeae</taxon>
        <taxon>Poeae Chloroplast Group 2 (Poeae type)</taxon>
        <taxon>Loliodinae</taxon>
        <taxon>Loliinae</taxon>
        <taxon>Lolium</taxon>
    </lineage>
</organism>
<name>A0AAD8QJT3_LOLMU</name>
<dbReference type="AlphaFoldDB" id="A0AAD8QJT3"/>
<comment type="caution">
    <text evidence="3">The sequence shown here is derived from an EMBL/GenBank/DDBJ whole genome shotgun (WGS) entry which is preliminary data.</text>
</comment>
<reference evidence="3" key="1">
    <citation type="submission" date="2023-07" db="EMBL/GenBank/DDBJ databases">
        <title>A chromosome-level genome assembly of Lolium multiflorum.</title>
        <authorList>
            <person name="Chen Y."/>
            <person name="Copetti D."/>
            <person name="Kolliker R."/>
            <person name="Studer B."/>
        </authorList>
    </citation>
    <scope>NUCLEOTIDE SEQUENCE</scope>
    <source>
        <strain evidence="3">02402/16</strain>
        <tissue evidence="3">Leaf</tissue>
    </source>
</reference>
<dbReference type="Proteomes" id="UP001231189">
    <property type="component" value="Unassembled WGS sequence"/>
</dbReference>
<proteinExistence type="predicted"/>
<evidence type="ECO:0000313" key="3">
    <source>
        <dbReference type="EMBL" id="KAK1603712.1"/>
    </source>
</evidence>
<dbReference type="Pfam" id="PF07727">
    <property type="entry name" value="RVT_2"/>
    <property type="match status" value="1"/>
</dbReference>
<evidence type="ECO:0000313" key="4">
    <source>
        <dbReference type="Proteomes" id="UP001231189"/>
    </source>
</evidence>